<dbReference type="PANTHER" id="PTHR43856">
    <property type="entry name" value="CARDIOLIPIN HYDROLASE"/>
    <property type="match status" value="1"/>
</dbReference>
<dbReference type="PANTHER" id="PTHR43856:SF1">
    <property type="entry name" value="MITOCHONDRIAL CARDIOLIPIN HYDROLASE"/>
    <property type="match status" value="1"/>
</dbReference>
<dbReference type="AlphaFoldDB" id="A0A7R8WGK8"/>
<dbReference type="GO" id="GO:0016042">
    <property type="term" value="P:lipid catabolic process"/>
    <property type="evidence" value="ECO:0007669"/>
    <property type="project" value="UniProtKB-KW"/>
</dbReference>
<evidence type="ECO:0000313" key="8">
    <source>
        <dbReference type="EMBL" id="CAD7228776.1"/>
    </source>
</evidence>
<keyword evidence="3" id="KW-0443">Lipid metabolism</keyword>
<dbReference type="InterPro" id="IPR051406">
    <property type="entry name" value="PLD_domain"/>
</dbReference>
<gene>
    <name evidence="8" type="ORF">CTOB1V02_LOCUS6654</name>
</gene>
<reference evidence="8" key="1">
    <citation type="submission" date="2020-11" db="EMBL/GenBank/DDBJ databases">
        <authorList>
            <person name="Tran Van P."/>
        </authorList>
    </citation>
    <scope>NUCLEOTIDE SEQUENCE</scope>
</reference>
<dbReference type="OrthoDB" id="6377485at2759"/>
<dbReference type="InterPro" id="IPR025202">
    <property type="entry name" value="PLD-like_dom"/>
</dbReference>
<evidence type="ECO:0000256" key="1">
    <source>
        <dbReference type="ARBA" id="ARBA00022801"/>
    </source>
</evidence>
<feature type="domain" description="PLD phosphodiesterase" evidence="7">
    <location>
        <begin position="108"/>
        <end position="135"/>
    </location>
</feature>
<evidence type="ECO:0000256" key="3">
    <source>
        <dbReference type="ARBA" id="ARBA00023098"/>
    </source>
</evidence>
<keyword evidence="2" id="KW-0442">Lipid degradation</keyword>
<evidence type="ECO:0000259" key="7">
    <source>
        <dbReference type="PROSITE" id="PS50035"/>
    </source>
</evidence>
<proteinExistence type="inferred from homology"/>
<dbReference type="Pfam" id="PF13091">
    <property type="entry name" value="PLDc_2"/>
    <property type="match status" value="1"/>
</dbReference>
<evidence type="ECO:0000256" key="6">
    <source>
        <dbReference type="ARBA" id="ARBA00043167"/>
    </source>
</evidence>
<evidence type="ECO:0000256" key="5">
    <source>
        <dbReference type="ARBA" id="ARBA00040549"/>
    </source>
</evidence>
<dbReference type="SUPFAM" id="SSF56024">
    <property type="entry name" value="Phospholipase D/nuclease"/>
    <property type="match status" value="1"/>
</dbReference>
<comment type="similarity">
    <text evidence="4">Belongs to the phospholipase D family. MitoPLD/Zucchini subfamily.</text>
</comment>
<keyword evidence="1" id="KW-0378">Hydrolase</keyword>
<protein>
    <recommendedName>
        <fullName evidence="5">Mitochondrial cardiolipin hydrolase</fullName>
    </recommendedName>
    <alternativeName>
        <fullName evidence="6">Mitochondrial phospholipase</fullName>
    </alternativeName>
</protein>
<dbReference type="EMBL" id="OB661700">
    <property type="protein sequence ID" value="CAD7228776.1"/>
    <property type="molecule type" value="Genomic_DNA"/>
</dbReference>
<dbReference type="GO" id="GO:0016891">
    <property type="term" value="F:RNA endonuclease activity producing 5'-phosphomonoesters, hydrolytic mechanism"/>
    <property type="evidence" value="ECO:0007669"/>
    <property type="project" value="TreeGrafter"/>
</dbReference>
<dbReference type="PROSITE" id="PS50035">
    <property type="entry name" value="PLD"/>
    <property type="match status" value="1"/>
</dbReference>
<organism evidence="8">
    <name type="scientific">Cyprideis torosa</name>
    <dbReference type="NCBI Taxonomy" id="163714"/>
    <lineage>
        <taxon>Eukaryota</taxon>
        <taxon>Metazoa</taxon>
        <taxon>Ecdysozoa</taxon>
        <taxon>Arthropoda</taxon>
        <taxon>Crustacea</taxon>
        <taxon>Oligostraca</taxon>
        <taxon>Ostracoda</taxon>
        <taxon>Podocopa</taxon>
        <taxon>Podocopida</taxon>
        <taxon>Cytherocopina</taxon>
        <taxon>Cytheroidea</taxon>
        <taxon>Cytherideidae</taxon>
        <taxon>Cyprideis</taxon>
    </lineage>
</organism>
<accession>A0A7R8WGK8</accession>
<sequence>MDVASFLPDRGTACPQYFRKGCPGNCGMLHELTNLKRLELLIAGAKKSVKMAMFILSHMPLVDILVSSFERGVECQVLLDSKMKNEGNGPEVLKRLREVGMPVYVVGGEFHFHHKFCVIDESVVVTGSCNWTTAAFLTNREAILFIGDDEILNAFIREFQQLWEDHGPSSSMS</sequence>
<name>A0A7R8WGK8_9CRUS</name>
<dbReference type="Gene3D" id="3.30.870.10">
    <property type="entry name" value="Endonuclease Chain A"/>
    <property type="match status" value="1"/>
</dbReference>
<dbReference type="InterPro" id="IPR001736">
    <property type="entry name" value="PLipase_D/transphosphatidylase"/>
</dbReference>
<evidence type="ECO:0000256" key="2">
    <source>
        <dbReference type="ARBA" id="ARBA00022963"/>
    </source>
</evidence>
<evidence type="ECO:0000256" key="4">
    <source>
        <dbReference type="ARBA" id="ARBA00038012"/>
    </source>
</evidence>